<dbReference type="InterPro" id="IPR016181">
    <property type="entry name" value="Acyl_CoA_acyltransferase"/>
</dbReference>
<accession>A0A3S1BRN7</accession>
<evidence type="ECO:0000259" key="3">
    <source>
        <dbReference type="PROSITE" id="PS51186"/>
    </source>
</evidence>
<dbReference type="SUPFAM" id="SSF55729">
    <property type="entry name" value="Acyl-CoA N-acyltransferases (Nat)"/>
    <property type="match status" value="1"/>
</dbReference>
<keyword evidence="5" id="KW-1185">Reference proteome</keyword>
<dbReference type="Proteomes" id="UP000279446">
    <property type="component" value="Unassembled WGS sequence"/>
</dbReference>
<dbReference type="PANTHER" id="PTHR43877:SF2">
    <property type="entry name" value="AMINOALKYLPHOSPHONATE N-ACETYLTRANSFERASE-RELATED"/>
    <property type="match status" value="1"/>
</dbReference>
<name>A0A3S1BRN7_9BACL</name>
<dbReference type="GO" id="GO:0016747">
    <property type="term" value="F:acyltransferase activity, transferring groups other than amino-acyl groups"/>
    <property type="evidence" value="ECO:0007669"/>
    <property type="project" value="InterPro"/>
</dbReference>
<evidence type="ECO:0000256" key="1">
    <source>
        <dbReference type="ARBA" id="ARBA00022679"/>
    </source>
</evidence>
<evidence type="ECO:0000313" key="5">
    <source>
        <dbReference type="Proteomes" id="UP000279446"/>
    </source>
</evidence>
<gene>
    <name evidence="4" type="ORF">EJP82_02810</name>
</gene>
<organism evidence="4 5">
    <name type="scientific">Paenibacillus anaericanus</name>
    <dbReference type="NCBI Taxonomy" id="170367"/>
    <lineage>
        <taxon>Bacteria</taxon>
        <taxon>Bacillati</taxon>
        <taxon>Bacillota</taxon>
        <taxon>Bacilli</taxon>
        <taxon>Bacillales</taxon>
        <taxon>Paenibacillaceae</taxon>
        <taxon>Paenibacillus</taxon>
    </lineage>
</organism>
<sequence length="170" mass="19196">MSNNLRIIKIDSLMPQQLNQFSELLVSVVDDGASIGFLPPMSKDEAINYWHKVIEPGVILWAVVQNDSIVGTIQLQLAHKQNARHRAEIAKLMVHPEYRRMGIAQLLMQTAEEQARTESRTLLVLDTRAGDPSNHLYLSFGYTEAGRIPNYAESADGTLHETVYYYKQIG</sequence>
<keyword evidence="2" id="KW-0012">Acyltransferase</keyword>
<evidence type="ECO:0000256" key="2">
    <source>
        <dbReference type="ARBA" id="ARBA00023315"/>
    </source>
</evidence>
<reference evidence="4 5" key="1">
    <citation type="submission" date="2018-12" db="EMBL/GenBank/DDBJ databases">
        <authorList>
            <person name="Sun L."/>
            <person name="Chen Z."/>
        </authorList>
    </citation>
    <scope>NUCLEOTIDE SEQUENCE [LARGE SCALE GENOMIC DNA]</scope>
    <source>
        <strain evidence="4 5">DSM 15890</strain>
    </source>
</reference>
<protein>
    <submittedName>
        <fullName evidence="4">GNAT family N-acetyltransferase</fullName>
    </submittedName>
</protein>
<dbReference type="RefSeq" id="WP_127190507.1">
    <property type="nucleotide sequence ID" value="NZ_RZNY01000002.1"/>
</dbReference>
<dbReference type="EMBL" id="RZNY01000002">
    <property type="protein sequence ID" value="RUT48089.1"/>
    <property type="molecule type" value="Genomic_DNA"/>
</dbReference>
<dbReference type="CDD" id="cd04301">
    <property type="entry name" value="NAT_SF"/>
    <property type="match status" value="1"/>
</dbReference>
<dbReference type="InterPro" id="IPR050832">
    <property type="entry name" value="Bact_Acetyltransf"/>
</dbReference>
<comment type="caution">
    <text evidence="4">The sequence shown here is derived from an EMBL/GenBank/DDBJ whole genome shotgun (WGS) entry which is preliminary data.</text>
</comment>
<dbReference type="PROSITE" id="PS51186">
    <property type="entry name" value="GNAT"/>
    <property type="match status" value="1"/>
</dbReference>
<dbReference type="AlphaFoldDB" id="A0A3S1BRN7"/>
<dbReference type="Gene3D" id="3.40.630.30">
    <property type="match status" value="1"/>
</dbReference>
<evidence type="ECO:0000313" key="4">
    <source>
        <dbReference type="EMBL" id="RUT48089.1"/>
    </source>
</evidence>
<dbReference type="InterPro" id="IPR000182">
    <property type="entry name" value="GNAT_dom"/>
</dbReference>
<dbReference type="Pfam" id="PF00583">
    <property type="entry name" value="Acetyltransf_1"/>
    <property type="match status" value="1"/>
</dbReference>
<feature type="domain" description="N-acetyltransferase" evidence="3">
    <location>
        <begin position="8"/>
        <end position="170"/>
    </location>
</feature>
<keyword evidence="1 4" id="KW-0808">Transferase</keyword>
<dbReference type="PANTHER" id="PTHR43877">
    <property type="entry name" value="AMINOALKYLPHOSPHONATE N-ACETYLTRANSFERASE-RELATED-RELATED"/>
    <property type="match status" value="1"/>
</dbReference>
<dbReference type="OrthoDB" id="3389160at2"/>
<proteinExistence type="predicted"/>